<feature type="compositionally biased region" description="Acidic residues" evidence="1">
    <location>
        <begin position="167"/>
        <end position="178"/>
    </location>
</feature>
<comment type="caution">
    <text evidence="2">The sequence shown here is derived from an EMBL/GenBank/DDBJ whole genome shotgun (WGS) entry which is preliminary data.</text>
</comment>
<name>A0A430F4G5_9BIFI</name>
<organism evidence="2 3">
    <name type="scientific">Bifidobacterium castoris</name>
    <dbReference type="NCBI Taxonomy" id="2306972"/>
    <lineage>
        <taxon>Bacteria</taxon>
        <taxon>Bacillati</taxon>
        <taxon>Actinomycetota</taxon>
        <taxon>Actinomycetes</taxon>
        <taxon>Bifidobacteriales</taxon>
        <taxon>Bifidobacteriaceae</taxon>
        <taxon>Bifidobacterium</taxon>
    </lineage>
</organism>
<gene>
    <name evidence="2" type="ORF">D2E22_1971</name>
</gene>
<dbReference type="EMBL" id="QXGI01000012">
    <property type="protein sequence ID" value="RSX44685.1"/>
    <property type="molecule type" value="Genomic_DNA"/>
</dbReference>
<dbReference type="RefSeq" id="WP_126032928.1">
    <property type="nucleotide sequence ID" value="NZ_QXGI01000012.1"/>
</dbReference>
<evidence type="ECO:0000313" key="3">
    <source>
        <dbReference type="Proteomes" id="UP000288052"/>
    </source>
</evidence>
<dbReference type="AlphaFoldDB" id="A0A430F4G5"/>
<evidence type="ECO:0000313" key="2">
    <source>
        <dbReference type="EMBL" id="RSX44685.1"/>
    </source>
</evidence>
<keyword evidence="3" id="KW-1185">Reference proteome</keyword>
<feature type="region of interest" description="Disordered" evidence="1">
    <location>
        <begin position="158"/>
        <end position="178"/>
    </location>
</feature>
<sequence>MRMRIYHNLDNNQLEAYVLADENRAVSGQKKGIREALPDCVAELQTLRLDLSAGNVATIYADGYGAIVVTWNKYNLSDDVQLHAGSRERLCNRKLVRNRDIEARTSDADGLASALAAVLRSEAACRRANDLDTAARFEYPAECRDCKRVASWQSTRWTRPTPLAETPADDAADDDADTTDDVAQAETVIVEPVEVEHDGVVDVEMVDTAGISAVSAETPTAEHEPVTPEHIGLAAGYYCDNGSRHRLWYVGVEPLAIWVCAWEGQREETWLPAPRGFKDTKDWNEHLPELRASLTPVPAPYEPSECMRTTWIPMTTPADVERGWRMTPSGVAYRGVRAADVAPTPAPRAVVSAPQLPAECSADTVEIPEVPPQTNEDARVLAVSEAVIPTIARVRDVFPDVPYRAVHAIRRVVESRDGTVSKKKVAYVFRHGDEIQVLRRDRYENSGRDEAVEAEIAAHVARLQRAA</sequence>
<protein>
    <submittedName>
        <fullName evidence="2">Uncharacterized protein</fullName>
    </submittedName>
</protein>
<proteinExistence type="predicted"/>
<reference evidence="2 3" key="1">
    <citation type="submission" date="2018-09" db="EMBL/GenBank/DDBJ databases">
        <title>Characterization of the phylogenetic diversity of five novel species belonging to the genus Bifidobacterium.</title>
        <authorList>
            <person name="Lugli G.A."/>
            <person name="Duranti S."/>
            <person name="Milani C."/>
        </authorList>
    </citation>
    <scope>NUCLEOTIDE SEQUENCE [LARGE SCALE GENOMIC DNA]</scope>
    <source>
        <strain evidence="2 3">2020B</strain>
    </source>
</reference>
<evidence type="ECO:0000256" key="1">
    <source>
        <dbReference type="SAM" id="MobiDB-lite"/>
    </source>
</evidence>
<accession>A0A430F4G5</accession>
<dbReference type="Proteomes" id="UP000288052">
    <property type="component" value="Unassembled WGS sequence"/>
</dbReference>